<evidence type="ECO:0000313" key="1">
    <source>
        <dbReference type="EMBL" id="CAH6718788.1"/>
    </source>
</evidence>
<protein>
    <submittedName>
        <fullName evidence="1">Protein Slg1p</fullName>
    </submittedName>
</protein>
<name>A0ACA9Y1F7_9ASCO</name>
<evidence type="ECO:0000313" key="2">
    <source>
        <dbReference type="Proteomes" id="UP001152531"/>
    </source>
</evidence>
<reference evidence="1" key="1">
    <citation type="submission" date="2022-06" db="EMBL/GenBank/DDBJ databases">
        <authorList>
            <person name="Legras J.-L."/>
            <person name="Devillers H."/>
            <person name="Grondin C."/>
        </authorList>
    </citation>
    <scope>NUCLEOTIDE SEQUENCE</scope>
    <source>
        <strain evidence="1">CLIB 1444</strain>
    </source>
</reference>
<comment type="caution">
    <text evidence="1">The sequence shown here is derived from an EMBL/GenBank/DDBJ whole genome shotgun (WGS) entry which is preliminary data.</text>
</comment>
<organism evidence="1 2">
    <name type="scientific">[Candida] jaroonii</name>
    <dbReference type="NCBI Taxonomy" id="467808"/>
    <lineage>
        <taxon>Eukaryota</taxon>
        <taxon>Fungi</taxon>
        <taxon>Dikarya</taxon>
        <taxon>Ascomycota</taxon>
        <taxon>Saccharomycotina</taxon>
        <taxon>Pichiomycetes</taxon>
        <taxon>Debaryomycetaceae</taxon>
        <taxon>Yamadazyma</taxon>
    </lineage>
</organism>
<sequence>MNFLTFFAIIVSVQGATSIGCYSSISGKKSDTFMYQSSDHCLSQCPDSPYIAMTQGNVCYCLSSKPSDETDSSDCDTDCYGYGQEKCGGSSAYSVYVGNGDASDDESSDDTSATGQSSSTSSTSSTSSASSTSSTSSSTSVTKTTSEDSSITESPTSATGEVITTSSSGGSVVVKTVTQSAEATPSSSSTSDSKSDDKSSKSTNIGPIVGGVVGGIAAVAIVAGVIFFLIRRKRAEEEEEDDEEFFDKPMVGGSIKRNNFGTGKSKKSIKSNALDMPMTNPFTHPSDPLPNSGLTDPRLNPIMLGRRRLSEGSLADETDYSRKILQVANPDGL</sequence>
<accession>A0ACA9Y1F7</accession>
<keyword evidence="2" id="KW-1185">Reference proteome</keyword>
<gene>
    <name evidence="1" type="ORF">CLIB1444_01S14532</name>
</gene>
<dbReference type="Proteomes" id="UP001152531">
    <property type="component" value="Unassembled WGS sequence"/>
</dbReference>
<proteinExistence type="predicted"/>
<dbReference type="EMBL" id="CALSDN010000001">
    <property type="protein sequence ID" value="CAH6718788.1"/>
    <property type="molecule type" value="Genomic_DNA"/>
</dbReference>